<dbReference type="AlphaFoldDB" id="E5DRC4"/>
<dbReference type="GO" id="GO:0020037">
    <property type="term" value="F:heme binding"/>
    <property type="evidence" value="ECO:0007669"/>
    <property type="project" value="InterPro"/>
</dbReference>
<proteinExistence type="evidence at transcript level"/>
<dbReference type="Gene3D" id="1.10.640.10">
    <property type="entry name" value="Haem peroxidase domain superfamily, animal type"/>
    <property type="match status" value="1"/>
</dbReference>
<dbReference type="InterPro" id="IPR010255">
    <property type="entry name" value="Haem_peroxidase_sf"/>
</dbReference>
<organism evidence="4">
    <name type="scientific">Brachionus ibericus</name>
    <dbReference type="NCBI Taxonomy" id="183141"/>
    <lineage>
        <taxon>Eukaryota</taxon>
        <taxon>Metazoa</taxon>
        <taxon>Spiralia</taxon>
        <taxon>Gnathifera</taxon>
        <taxon>Rotifera</taxon>
        <taxon>Eurotatoria</taxon>
        <taxon>Monogononta</taxon>
        <taxon>Pseudotrocha</taxon>
        <taxon>Ploima</taxon>
        <taxon>Brachionidae</taxon>
        <taxon>Brachionus</taxon>
    </lineage>
</organism>
<dbReference type="EMBL" id="GU451896">
    <property type="protein sequence ID" value="ADR79271.1"/>
    <property type="molecule type" value="mRNA"/>
</dbReference>
<keyword evidence="4" id="KW-0560">Oxidoreductase</keyword>
<evidence type="ECO:0000256" key="3">
    <source>
        <dbReference type="ARBA" id="ARBA00023180"/>
    </source>
</evidence>
<dbReference type="GO" id="GO:0005576">
    <property type="term" value="C:extracellular region"/>
    <property type="evidence" value="ECO:0007669"/>
    <property type="project" value="UniProtKB-SubCell"/>
</dbReference>
<dbReference type="PROSITE" id="PS50292">
    <property type="entry name" value="PEROXIDASE_3"/>
    <property type="match status" value="1"/>
</dbReference>
<dbReference type="SUPFAM" id="SSF48113">
    <property type="entry name" value="Heme-dependent peroxidases"/>
    <property type="match status" value="1"/>
</dbReference>
<evidence type="ECO:0000256" key="2">
    <source>
        <dbReference type="ARBA" id="ARBA00022525"/>
    </source>
</evidence>
<dbReference type="PANTHER" id="PTHR11475:SF4">
    <property type="entry name" value="CHORION PEROXIDASE"/>
    <property type="match status" value="1"/>
</dbReference>
<comment type="subcellular location">
    <subcellularLocation>
        <location evidence="1">Secreted</location>
    </subcellularLocation>
</comment>
<evidence type="ECO:0000313" key="4">
    <source>
        <dbReference type="EMBL" id="ADR79271.1"/>
    </source>
</evidence>
<feature type="non-terminal residue" evidence="4">
    <location>
        <position position="110"/>
    </location>
</feature>
<dbReference type="GO" id="GO:0006979">
    <property type="term" value="P:response to oxidative stress"/>
    <property type="evidence" value="ECO:0007669"/>
    <property type="project" value="InterPro"/>
</dbReference>
<keyword evidence="4" id="KW-0575">Peroxidase</keyword>
<dbReference type="Pfam" id="PF03098">
    <property type="entry name" value="An_peroxidase"/>
    <property type="match status" value="1"/>
</dbReference>
<dbReference type="PANTHER" id="PTHR11475">
    <property type="entry name" value="OXIDASE/PEROXIDASE"/>
    <property type="match status" value="1"/>
</dbReference>
<name>E5DRC4_9BILA</name>
<sequence>DLFATNIQRGRDHALRPYVDYVKLCHNIVVKDFEDLSPLTSSENIQKLRSVYENVNDIDLYAGGLVEKKVSENTLATKTFGCIIMRQFADLKNGDRFYYENGPSINPSAF</sequence>
<accession>E5DRC4</accession>
<reference evidence="4" key="1">
    <citation type="journal article" date="2011" name="Hydrobiologia">
        <title>Sequence analysis of genomic DNA (680 Mb) by GS-FLX-Titanium sequencer in the monogonont rotifer, Brachionus ibericus.</title>
        <authorList>
            <person name="Lee J.-S."/>
            <person name="Kim R.-O."/>
            <person name="Rhee J.-S."/>
            <person name="Han J."/>
            <person name="Hwang D.-S."/>
            <person name="Choi B.-S."/>
            <person name="Lee C.J."/>
            <person name="Yoon Y.-D."/>
            <person name="Lim J.-S."/>
            <person name="Lee Y.-M."/>
            <person name="Park G.S."/>
            <person name="Hagiwara A."/>
            <person name="Choi I.-Y."/>
        </authorList>
    </citation>
    <scope>NUCLEOTIDE SEQUENCE</scope>
</reference>
<dbReference type="InterPro" id="IPR037120">
    <property type="entry name" value="Haem_peroxidase_sf_animal"/>
</dbReference>
<dbReference type="GO" id="GO:0004601">
    <property type="term" value="F:peroxidase activity"/>
    <property type="evidence" value="ECO:0007669"/>
    <property type="project" value="UniProtKB-KW"/>
</dbReference>
<evidence type="ECO:0000256" key="1">
    <source>
        <dbReference type="ARBA" id="ARBA00004613"/>
    </source>
</evidence>
<keyword evidence="2" id="KW-0964">Secreted</keyword>
<dbReference type="InterPro" id="IPR019791">
    <property type="entry name" value="Haem_peroxidase_animal"/>
</dbReference>
<feature type="non-terminal residue" evidence="4">
    <location>
        <position position="1"/>
    </location>
</feature>
<protein>
    <submittedName>
        <fullName evidence="4">Chorion peroxidase 2</fullName>
    </submittedName>
</protein>
<keyword evidence="3" id="KW-0325">Glycoprotein</keyword>